<evidence type="ECO:0000313" key="2">
    <source>
        <dbReference type="EMBL" id="EJK56065.1"/>
    </source>
</evidence>
<comment type="caution">
    <text evidence="2">The sequence shown here is derived from an EMBL/GenBank/DDBJ whole genome shotgun (WGS) entry which is preliminary data.</text>
</comment>
<keyword evidence="3" id="KW-1185">Reference proteome</keyword>
<dbReference type="AlphaFoldDB" id="K0RSS8"/>
<name>K0RSS8_THAOC</name>
<evidence type="ECO:0000256" key="1">
    <source>
        <dbReference type="SAM" id="MobiDB-lite"/>
    </source>
</evidence>
<dbReference type="EMBL" id="AGNL01032510">
    <property type="protein sequence ID" value="EJK56065.1"/>
    <property type="molecule type" value="Genomic_DNA"/>
</dbReference>
<sequence length="111" mass="11590">MRATSQSIEFVGEWEVEGWLLGSLDGIPLTLGPPDGLDDGAAQTRTPEGVEEGASLSVGDVEGFDIGRPLTEGLRLGMVEPAMLGLDDSMEALAFALVTSLLCDLATSPKQ</sequence>
<feature type="region of interest" description="Disordered" evidence="1">
    <location>
        <begin position="32"/>
        <end position="52"/>
    </location>
</feature>
<gene>
    <name evidence="2" type="ORF">THAOC_24114</name>
</gene>
<organism evidence="2 3">
    <name type="scientific">Thalassiosira oceanica</name>
    <name type="common">Marine diatom</name>
    <dbReference type="NCBI Taxonomy" id="159749"/>
    <lineage>
        <taxon>Eukaryota</taxon>
        <taxon>Sar</taxon>
        <taxon>Stramenopiles</taxon>
        <taxon>Ochrophyta</taxon>
        <taxon>Bacillariophyta</taxon>
        <taxon>Coscinodiscophyceae</taxon>
        <taxon>Thalassiosirophycidae</taxon>
        <taxon>Thalassiosirales</taxon>
        <taxon>Thalassiosiraceae</taxon>
        <taxon>Thalassiosira</taxon>
    </lineage>
</organism>
<evidence type="ECO:0000313" key="3">
    <source>
        <dbReference type="Proteomes" id="UP000266841"/>
    </source>
</evidence>
<proteinExistence type="predicted"/>
<reference evidence="2 3" key="1">
    <citation type="journal article" date="2012" name="Genome Biol.">
        <title>Genome and low-iron response of an oceanic diatom adapted to chronic iron limitation.</title>
        <authorList>
            <person name="Lommer M."/>
            <person name="Specht M."/>
            <person name="Roy A.S."/>
            <person name="Kraemer L."/>
            <person name="Andreson R."/>
            <person name="Gutowska M.A."/>
            <person name="Wolf J."/>
            <person name="Bergner S.V."/>
            <person name="Schilhabel M.B."/>
            <person name="Klostermeier U.C."/>
            <person name="Beiko R.G."/>
            <person name="Rosenstiel P."/>
            <person name="Hippler M."/>
            <person name="Laroche J."/>
        </authorList>
    </citation>
    <scope>NUCLEOTIDE SEQUENCE [LARGE SCALE GENOMIC DNA]</scope>
    <source>
        <strain evidence="2 3">CCMP1005</strain>
    </source>
</reference>
<dbReference type="Proteomes" id="UP000266841">
    <property type="component" value="Unassembled WGS sequence"/>
</dbReference>
<protein>
    <submittedName>
        <fullName evidence="2">Uncharacterized protein</fullName>
    </submittedName>
</protein>
<accession>K0RSS8</accession>